<dbReference type="InterPro" id="IPR031633">
    <property type="entry name" value="SLD5_C"/>
</dbReference>
<keyword evidence="10" id="KW-1185">Reference proteome</keyword>
<dbReference type="SUPFAM" id="SSF160059">
    <property type="entry name" value="PriA/YqbF domain"/>
    <property type="match status" value="1"/>
</dbReference>
<dbReference type="Pfam" id="PF05916">
    <property type="entry name" value="Sld5"/>
    <property type="match status" value="1"/>
</dbReference>
<comment type="function">
    <text evidence="6">The GINS complex plays an essential role in the initiation of DNA replication.</text>
</comment>
<evidence type="ECO:0000313" key="9">
    <source>
        <dbReference type="EMBL" id="KAK5576166.1"/>
    </source>
</evidence>
<evidence type="ECO:0000256" key="3">
    <source>
        <dbReference type="ARBA" id="ARBA00014804"/>
    </source>
</evidence>
<dbReference type="Proteomes" id="UP001344447">
    <property type="component" value="Unassembled WGS sequence"/>
</dbReference>
<dbReference type="FunFam" id="1.20.58.1030:FF:000011">
    <property type="entry name" value="DNA replication complex GINS protein SLD5"/>
    <property type="match status" value="1"/>
</dbReference>
<evidence type="ECO:0000256" key="5">
    <source>
        <dbReference type="ARBA" id="ARBA00023242"/>
    </source>
</evidence>
<dbReference type="SUPFAM" id="SSF158573">
    <property type="entry name" value="GINS helical bundle-like"/>
    <property type="match status" value="1"/>
</dbReference>
<protein>
    <recommendedName>
        <fullName evidence="3 6">DNA replication complex GINS protein SLD5</fullName>
    </recommendedName>
</protein>
<evidence type="ECO:0000259" key="8">
    <source>
        <dbReference type="Pfam" id="PF16922"/>
    </source>
</evidence>
<dbReference type="PIRSF" id="PIRSF007764">
    <property type="entry name" value="Sld5"/>
    <property type="match status" value="1"/>
</dbReference>
<keyword evidence="4 6" id="KW-0235">DNA replication</keyword>
<dbReference type="Gene3D" id="1.20.58.1030">
    <property type="match status" value="1"/>
</dbReference>
<evidence type="ECO:0000256" key="6">
    <source>
        <dbReference type="PIRNR" id="PIRNR007764"/>
    </source>
</evidence>
<dbReference type="AlphaFoldDB" id="A0AAN7YNW7"/>
<dbReference type="InterPro" id="IPR008591">
    <property type="entry name" value="GINS_Sld5"/>
</dbReference>
<keyword evidence="5 6" id="KW-0539">Nucleus</keyword>
<dbReference type="EMBL" id="JAVFKY010000005">
    <property type="protein sequence ID" value="KAK5576166.1"/>
    <property type="molecule type" value="Genomic_DNA"/>
</dbReference>
<dbReference type="PANTHER" id="PTHR21206">
    <property type="entry name" value="SLD5 PROTEIN"/>
    <property type="match status" value="1"/>
</dbReference>
<gene>
    <name evidence="9" type="ORF">RB653_007307</name>
</gene>
<feature type="domain" description="GINS subunit" evidence="7">
    <location>
        <begin position="65"/>
        <end position="138"/>
    </location>
</feature>
<evidence type="ECO:0000256" key="2">
    <source>
        <dbReference type="ARBA" id="ARBA00008187"/>
    </source>
</evidence>
<comment type="similarity">
    <text evidence="2 6">Belongs to the GINS4/SLD5 family.</text>
</comment>
<dbReference type="PANTHER" id="PTHR21206:SF0">
    <property type="entry name" value="DNA REPLICATION COMPLEX GINS PROTEIN SLD5"/>
    <property type="match status" value="1"/>
</dbReference>
<dbReference type="CDD" id="cd11711">
    <property type="entry name" value="GINS_A_Sld5"/>
    <property type="match status" value="1"/>
</dbReference>
<dbReference type="GO" id="GO:0000727">
    <property type="term" value="P:double-strand break repair via break-induced replication"/>
    <property type="evidence" value="ECO:0007669"/>
    <property type="project" value="TreeGrafter"/>
</dbReference>
<comment type="subcellular location">
    <subcellularLocation>
        <location evidence="1 6">Nucleus</location>
    </subcellularLocation>
</comment>
<evidence type="ECO:0000313" key="10">
    <source>
        <dbReference type="Proteomes" id="UP001344447"/>
    </source>
</evidence>
<name>A0AAN7YNW7_9MYCE</name>
<evidence type="ECO:0000256" key="4">
    <source>
        <dbReference type="ARBA" id="ARBA00022705"/>
    </source>
</evidence>
<dbReference type="InterPro" id="IPR036224">
    <property type="entry name" value="GINS_bundle-like_dom_sf"/>
</dbReference>
<sequence>MMNDEYGNSNNNYKELTLLDKLKRAWINEKYAPNLLIYEEDIIRDVMEKIEEKESLCASAISNINLQFTANIYEMEIERLKYIIKCYLVERIKKIDKYYTSILLQIENGDEYDDKLLSEFEINYCQKYKALMDGYFKNTLLNSIPKDFQKMDSNAINKPFLNTFVFCKPREDLGDFLVDDETIDFKKSSIYFLRYLPIKSLVEGGKMDLI</sequence>
<proteinExistence type="inferred from homology"/>
<accession>A0AAN7YNW7</accession>
<dbReference type="Pfam" id="PF16922">
    <property type="entry name" value="SLD5_C"/>
    <property type="match status" value="1"/>
</dbReference>
<dbReference type="GO" id="GO:0006261">
    <property type="term" value="P:DNA-templated DNA replication"/>
    <property type="evidence" value="ECO:0007669"/>
    <property type="project" value="InterPro"/>
</dbReference>
<evidence type="ECO:0000259" key="7">
    <source>
        <dbReference type="Pfam" id="PF05916"/>
    </source>
</evidence>
<comment type="caution">
    <text evidence="9">The sequence shown here is derived from an EMBL/GenBank/DDBJ whole genome shotgun (WGS) entry which is preliminary data.</text>
</comment>
<dbReference type="InterPro" id="IPR021151">
    <property type="entry name" value="GINS_A"/>
</dbReference>
<feature type="domain" description="DNA replication complex GINS protein SLD5 C-terminal" evidence="8">
    <location>
        <begin position="159"/>
        <end position="210"/>
    </location>
</feature>
<dbReference type="GO" id="GO:0000811">
    <property type="term" value="C:GINS complex"/>
    <property type="evidence" value="ECO:0007669"/>
    <property type="project" value="UniProtKB-UniRule"/>
</dbReference>
<organism evidence="9 10">
    <name type="scientific">Dictyostelium firmibasis</name>
    <dbReference type="NCBI Taxonomy" id="79012"/>
    <lineage>
        <taxon>Eukaryota</taxon>
        <taxon>Amoebozoa</taxon>
        <taxon>Evosea</taxon>
        <taxon>Eumycetozoa</taxon>
        <taxon>Dictyostelia</taxon>
        <taxon>Dictyosteliales</taxon>
        <taxon>Dictyosteliaceae</taxon>
        <taxon>Dictyostelium</taxon>
    </lineage>
</organism>
<dbReference type="InterPro" id="IPR038749">
    <property type="entry name" value="Sld5_GINS_A"/>
</dbReference>
<dbReference type="Gene3D" id="3.40.5.60">
    <property type="match status" value="1"/>
</dbReference>
<dbReference type="CDD" id="cd21692">
    <property type="entry name" value="GINS_B_Sld5"/>
    <property type="match status" value="1"/>
</dbReference>
<evidence type="ECO:0000256" key="1">
    <source>
        <dbReference type="ARBA" id="ARBA00004123"/>
    </source>
</evidence>
<reference evidence="9 10" key="1">
    <citation type="submission" date="2023-11" db="EMBL/GenBank/DDBJ databases">
        <title>Dfirmibasis_genome.</title>
        <authorList>
            <person name="Edelbroek B."/>
            <person name="Kjellin J."/>
            <person name="Jerlstrom-Hultqvist J."/>
            <person name="Soderbom F."/>
        </authorList>
    </citation>
    <scope>NUCLEOTIDE SEQUENCE [LARGE SCALE GENOMIC DNA]</scope>
    <source>
        <strain evidence="9 10">TNS-C-14</strain>
    </source>
</reference>